<sequence length="314" mass="35509">MKTSVQIFEILEKDLLIVITDFNGSDQTQRCLDALRASQDQHFKILVVDHGTDGRTQEMLATEYPEVIRIEGLPELWWTGATNLGIRSALTLGARAIMLLNNDCYVTPETLGTLRSLSQKHPDAIIAPIQRDWRSGNITAISPRSNFLLGFPTILGPRRWSSAMAAQAVLPVELIIGGRGVILPVSVFNCLGLFDEAVLPHYGADHDFYLRARKYNIPLYVATSAFVDIDDTRTSAASYPEILNLRAFLHSLHDRRSHRNIQDVMALFRKHYPIPRLYLLGVALYLGRYFAVYLVKRMRLFIMVRKQSQGKIKG</sequence>
<evidence type="ECO:0000313" key="7">
    <source>
        <dbReference type="Proteomes" id="UP000198672"/>
    </source>
</evidence>
<evidence type="ECO:0000259" key="5">
    <source>
        <dbReference type="Pfam" id="PF00535"/>
    </source>
</evidence>
<evidence type="ECO:0000313" key="6">
    <source>
        <dbReference type="EMBL" id="SDY32019.1"/>
    </source>
</evidence>
<feature type="domain" description="Glycosyltransferase 2-like" evidence="5">
    <location>
        <begin position="17"/>
        <end position="146"/>
    </location>
</feature>
<dbReference type="OrthoDB" id="7248516at2"/>
<dbReference type="InterPro" id="IPR001173">
    <property type="entry name" value="Glyco_trans_2-like"/>
</dbReference>
<evidence type="ECO:0000256" key="4">
    <source>
        <dbReference type="SAM" id="Phobius"/>
    </source>
</evidence>
<dbReference type="AlphaFoldDB" id="A0A1H3IXK4"/>
<accession>A0A1H3IXK4</accession>
<name>A0A1H3IXK4_ALLWA</name>
<dbReference type="InterPro" id="IPR029044">
    <property type="entry name" value="Nucleotide-diphossugar_trans"/>
</dbReference>
<proteinExistence type="inferred from homology"/>
<dbReference type="PANTHER" id="PTHR43179:SF12">
    <property type="entry name" value="GALACTOFURANOSYLTRANSFERASE GLFT2"/>
    <property type="match status" value="1"/>
</dbReference>
<keyword evidence="4" id="KW-0812">Transmembrane</keyword>
<keyword evidence="4" id="KW-1133">Transmembrane helix</keyword>
<dbReference type="RefSeq" id="WP_091335006.1">
    <property type="nucleotide sequence ID" value="NZ_FNOW01000049.1"/>
</dbReference>
<dbReference type="PANTHER" id="PTHR43179">
    <property type="entry name" value="RHAMNOSYLTRANSFERASE WBBL"/>
    <property type="match status" value="1"/>
</dbReference>
<reference evidence="7" key="1">
    <citation type="submission" date="2016-10" db="EMBL/GenBank/DDBJ databases">
        <authorList>
            <person name="Varghese N."/>
            <person name="Submissions S."/>
        </authorList>
    </citation>
    <scope>NUCLEOTIDE SEQUENCE [LARGE SCALE GENOMIC DNA]</scope>
    <source>
        <strain evidence="7">DSM 173</strain>
    </source>
</reference>
<keyword evidence="7" id="KW-1185">Reference proteome</keyword>
<protein>
    <submittedName>
        <fullName evidence="6">Glycosyltransferase, GT2 family</fullName>
    </submittedName>
</protein>
<comment type="similarity">
    <text evidence="1">Belongs to the glycosyltransferase 2 family.</text>
</comment>
<dbReference type="EMBL" id="FNOW01000049">
    <property type="protein sequence ID" value="SDY32019.1"/>
    <property type="molecule type" value="Genomic_DNA"/>
</dbReference>
<dbReference type="Pfam" id="PF00535">
    <property type="entry name" value="Glycos_transf_2"/>
    <property type="match status" value="1"/>
</dbReference>
<dbReference type="Proteomes" id="UP000198672">
    <property type="component" value="Unassembled WGS sequence"/>
</dbReference>
<keyword evidence="2" id="KW-0328">Glycosyltransferase</keyword>
<keyword evidence="3 6" id="KW-0808">Transferase</keyword>
<evidence type="ECO:0000256" key="1">
    <source>
        <dbReference type="ARBA" id="ARBA00006739"/>
    </source>
</evidence>
<evidence type="ECO:0000256" key="2">
    <source>
        <dbReference type="ARBA" id="ARBA00022676"/>
    </source>
</evidence>
<gene>
    <name evidence="6" type="ORF">SAMN05421644_1493</name>
</gene>
<feature type="transmembrane region" description="Helical" evidence="4">
    <location>
        <begin position="277"/>
        <end position="295"/>
    </location>
</feature>
<dbReference type="SUPFAM" id="SSF53448">
    <property type="entry name" value="Nucleotide-diphospho-sugar transferases"/>
    <property type="match status" value="1"/>
</dbReference>
<dbReference type="STRING" id="61595.SAMN05421644_1493"/>
<dbReference type="GO" id="GO:0016757">
    <property type="term" value="F:glycosyltransferase activity"/>
    <property type="evidence" value="ECO:0007669"/>
    <property type="project" value="UniProtKB-KW"/>
</dbReference>
<dbReference type="Gene3D" id="3.90.550.10">
    <property type="entry name" value="Spore Coat Polysaccharide Biosynthesis Protein SpsA, Chain A"/>
    <property type="match status" value="1"/>
</dbReference>
<keyword evidence="4" id="KW-0472">Membrane</keyword>
<evidence type="ECO:0000256" key="3">
    <source>
        <dbReference type="ARBA" id="ARBA00022679"/>
    </source>
</evidence>
<organism evidence="6 7">
    <name type="scientific">Allochromatium warmingii</name>
    <name type="common">Chromatium warmingii</name>
    <dbReference type="NCBI Taxonomy" id="61595"/>
    <lineage>
        <taxon>Bacteria</taxon>
        <taxon>Pseudomonadati</taxon>
        <taxon>Pseudomonadota</taxon>
        <taxon>Gammaproteobacteria</taxon>
        <taxon>Chromatiales</taxon>
        <taxon>Chromatiaceae</taxon>
        <taxon>Allochromatium</taxon>
    </lineage>
</organism>